<gene>
    <name evidence="1" type="ORF">ElyMa_002482400</name>
</gene>
<dbReference type="AlphaFoldDB" id="A0AAV4GQ70"/>
<sequence>MWENGHKRQDGLHPMDRRGQTTLFRLPTGHDRLKAYMYKTYKLDWFDVCSMKLLNMKNIPQRLRKLQTTEGGNLYFAAAPQNYRPIFRESLKNWKRPTALFTSRGSIFEVDSEDKKKKTVKLV</sequence>
<evidence type="ECO:0000313" key="1">
    <source>
        <dbReference type="EMBL" id="GFR87030.1"/>
    </source>
</evidence>
<protein>
    <submittedName>
        <fullName evidence="1">Uncharacterized protein</fullName>
    </submittedName>
</protein>
<evidence type="ECO:0000313" key="2">
    <source>
        <dbReference type="Proteomes" id="UP000762676"/>
    </source>
</evidence>
<dbReference type="EMBL" id="BMAT01005068">
    <property type="protein sequence ID" value="GFR87030.1"/>
    <property type="molecule type" value="Genomic_DNA"/>
</dbReference>
<comment type="caution">
    <text evidence="1">The sequence shown here is derived from an EMBL/GenBank/DDBJ whole genome shotgun (WGS) entry which is preliminary data.</text>
</comment>
<accession>A0AAV4GQ70</accession>
<reference evidence="1 2" key="1">
    <citation type="journal article" date="2021" name="Elife">
        <title>Chloroplast acquisition without the gene transfer in kleptoplastic sea slugs, Plakobranchus ocellatus.</title>
        <authorList>
            <person name="Maeda T."/>
            <person name="Takahashi S."/>
            <person name="Yoshida T."/>
            <person name="Shimamura S."/>
            <person name="Takaki Y."/>
            <person name="Nagai Y."/>
            <person name="Toyoda A."/>
            <person name="Suzuki Y."/>
            <person name="Arimoto A."/>
            <person name="Ishii H."/>
            <person name="Satoh N."/>
            <person name="Nishiyama T."/>
            <person name="Hasebe M."/>
            <person name="Maruyama T."/>
            <person name="Minagawa J."/>
            <person name="Obokata J."/>
            <person name="Shigenobu S."/>
        </authorList>
    </citation>
    <scope>NUCLEOTIDE SEQUENCE [LARGE SCALE GENOMIC DNA]</scope>
</reference>
<name>A0AAV4GQ70_9GAST</name>
<organism evidence="1 2">
    <name type="scientific">Elysia marginata</name>
    <dbReference type="NCBI Taxonomy" id="1093978"/>
    <lineage>
        <taxon>Eukaryota</taxon>
        <taxon>Metazoa</taxon>
        <taxon>Spiralia</taxon>
        <taxon>Lophotrochozoa</taxon>
        <taxon>Mollusca</taxon>
        <taxon>Gastropoda</taxon>
        <taxon>Heterobranchia</taxon>
        <taxon>Euthyneura</taxon>
        <taxon>Panpulmonata</taxon>
        <taxon>Sacoglossa</taxon>
        <taxon>Placobranchoidea</taxon>
        <taxon>Plakobranchidae</taxon>
        <taxon>Elysia</taxon>
    </lineage>
</organism>
<keyword evidence="2" id="KW-1185">Reference proteome</keyword>
<proteinExistence type="predicted"/>
<dbReference type="Proteomes" id="UP000762676">
    <property type="component" value="Unassembled WGS sequence"/>
</dbReference>